<dbReference type="PANTHER" id="PTHR33841">
    <property type="entry name" value="DNA METHYLTRANSFERASE YEEA-RELATED"/>
    <property type="match status" value="1"/>
</dbReference>
<dbReference type="Pfam" id="PF20473">
    <property type="entry name" value="MmeI_Mtase"/>
    <property type="match status" value="1"/>
</dbReference>
<feature type="domain" description="MmeI-like C-terminal" evidence="8">
    <location>
        <begin position="871"/>
        <end position="948"/>
    </location>
</feature>
<feature type="domain" description="MmeI-like N-terminal" evidence="5">
    <location>
        <begin position="30"/>
        <end position="197"/>
    </location>
</feature>
<keyword evidence="3" id="KW-0808">Transferase</keyword>
<evidence type="ECO:0000256" key="4">
    <source>
        <dbReference type="ARBA" id="ARBA00047942"/>
    </source>
</evidence>
<dbReference type="InterPro" id="IPR029063">
    <property type="entry name" value="SAM-dependent_MTases_sf"/>
</dbReference>
<dbReference type="InterPro" id="IPR046820">
    <property type="entry name" value="MmeI_TRD"/>
</dbReference>
<dbReference type="EC" id="2.1.1.72" evidence="1"/>
<dbReference type="InterPro" id="IPR046816">
    <property type="entry name" value="MmeI_Mtase"/>
</dbReference>
<reference evidence="10" key="1">
    <citation type="journal article" date="2000" name="Mol. Gen. Genet.">
        <title>The 51,409-bp R-plasmid pTP10 from the multiresistant clinical isolate Corynebacterium striatum M82B is composed of DNA segments initially identified in soil bacteria and in plant, animal, and human pathogens.</title>
        <authorList>
            <person name="Tauch A."/>
            <person name="Krieft S."/>
            <person name="Kalinowski J."/>
            <person name="Puhler A."/>
        </authorList>
    </citation>
    <scope>NUCLEOTIDE SEQUENCE</scope>
    <source>
        <strain evidence="10">M82B</strain>
        <plasmid evidence="10">pTP10</plasmid>
    </source>
</reference>
<evidence type="ECO:0000259" key="8">
    <source>
        <dbReference type="Pfam" id="PF20467"/>
    </source>
</evidence>
<evidence type="ECO:0000256" key="2">
    <source>
        <dbReference type="ARBA" id="ARBA00022603"/>
    </source>
</evidence>
<dbReference type="REBASE" id="7165">
    <property type="entry name" value="CstMI"/>
</dbReference>
<sequence length="952" mass="107475">MVMAPTTVFDRATIRHNLTEFKLRWLDRIKQWEAENRPATESSHDQQFWGDLLDCFGVNARDLYLYQRSAKRASTGRTGKIDMFMPGKVIGEAKSLGVPLDDAYAQALDYLLGGTIANSHMPAYVVCSNFETLRVTRLNRTYVGDSADWDITFPLAEIDEHIEQLAFLADYETSAYREEEKASLEASRLMVELFRAMNGDDVDEAVGDDAPTTPEEEDERVMRTSIYLTRILFLLFGDDAGLWDTPHLFADFVRNETTPESLGPQLNELFSVLNTAPEKRPKRLPSTLAKFPYVNGALFAEPLASEYFDYQMREALLAACDFDWSTIDVSVFGSLFQLVKSKEARRSDGEHYTSKANIMKTIGPLFLDELRAEADKLVSSPSTSVAALERFRDSLSELVFADMACGSGNFLLLAYRELRRIETDIIVAIRQRRGETGMSLNIEWEQKLSIGQFYGIELNWWPAKIAETAMFLVDHQANKELANAVGRPPERLPIKITAHIVHGNALQLDWADILSASAAKTYIFGNPPFLGHATRTAEQAQELRDLWGTKDISRLDYVTGWHAKCLDFFKSREGRFAFVTTNSITQGDQVPRLFGPIFKAGWRIRFAHRTFAWDSEAPGKAAVHCVIVGFDKESQPRPRLWDYPDVKGEPVSVEVGQSINAYLVDGPNVLVDKSRHPISSEISPATFGNMARDGGNLLVEVDEYDEVMSDPVAAKYVRPFRGSRELMNGLDRWCLWLVDVAPSDIAQSPVLKKRLEAVKSFRADSKAASTRKMAETPHLFGQRSQPDTDYLCLPKVVSERRSYFTVQRYPSNVIASDLVFHAQDPDGLMFALASSSMFITWQKSIGGRLKSDLRFANTLTWNTFPVPELDEKTRQRIIKAGKKVLDARALHPERSLAEHYNPLAMAPELIKAHDALDREVDKAFGAPRKLTTVRQRQELLFANYEKLISHQP</sequence>
<keyword evidence="10" id="KW-0614">Plasmid</keyword>
<proteinExistence type="predicted"/>
<dbReference type="InterPro" id="IPR046817">
    <property type="entry name" value="MmeI_N"/>
</dbReference>
<dbReference type="Pfam" id="PF20465">
    <property type="entry name" value="MmeI_hel"/>
    <property type="match status" value="1"/>
</dbReference>
<dbReference type="Gene3D" id="3.40.50.150">
    <property type="entry name" value="Vaccinia Virus protein VP39"/>
    <property type="match status" value="1"/>
</dbReference>
<dbReference type="Pfam" id="PF20464">
    <property type="entry name" value="MmeI_N"/>
    <property type="match status" value="1"/>
</dbReference>
<evidence type="ECO:0000313" key="10">
    <source>
        <dbReference type="EMBL" id="AAG03371.1"/>
    </source>
</evidence>
<feature type="domain" description="MmeI-like DNA-methyltransferase" evidence="9">
    <location>
        <begin position="384"/>
        <end position="637"/>
    </location>
</feature>
<dbReference type="Pfam" id="PF20467">
    <property type="entry name" value="MmeI_C"/>
    <property type="match status" value="1"/>
</dbReference>
<dbReference type="GO" id="GO:0009007">
    <property type="term" value="F:site-specific DNA-methyltransferase (adenine-specific) activity"/>
    <property type="evidence" value="ECO:0007669"/>
    <property type="project" value="UniProtKB-EC"/>
</dbReference>
<gene>
    <name evidence="10" type="primary">gcrY</name>
</gene>
<evidence type="ECO:0000256" key="1">
    <source>
        <dbReference type="ARBA" id="ARBA00011900"/>
    </source>
</evidence>
<geneLocation type="plasmid" evidence="10">
    <name>pTP10</name>
</geneLocation>
<name>Q9FB53_CORST</name>
<dbReference type="SUPFAM" id="SSF53335">
    <property type="entry name" value="S-adenosyl-L-methionine-dependent methyltransferases"/>
    <property type="match status" value="1"/>
</dbReference>
<dbReference type="InterPro" id="IPR050953">
    <property type="entry name" value="N4_N6_ade-DNA_methylase"/>
</dbReference>
<feature type="domain" description="MmeI-like helicase spacer" evidence="6">
    <location>
        <begin position="225"/>
        <end position="299"/>
    </location>
</feature>
<protein>
    <recommendedName>
        <fullName evidence="1">site-specific DNA-methyltransferase (adenine-specific)</fullName>
        <ecNumber evidence="1">2.1.1.72</ecNumber>
    </recommendedName>
</protein>
<dbReference type="AlphaFoldDB" id="Q9FB53"/>
<evidence type="ECO:0000259" key="7">
    <source>
        <dbReference type="Pfam" id="PF20466"/>
    </source>
</evidence>
<accession>Q9FB53</accession>
<evidence type="ECO:0000256" key="3">
    <source>
        <dbReference type="ARBA" id="ARBA00022679"/>
    </source>
</evidence>
<dbReference type="InterPro" id="IPR046819">
    <property type="entry name" value="MmeI_hel"/>
</dbReference>
<evidence type="ECO:0000259" key="6">
    <source>
        <dbReference type="Pfam" id="PF20465"/>
    </source>
</evidence>
<feature type="domain" description="MmeI-like target recognition" evidence="7">
    <location>
        <begin position="665"/>
        <end position="869"/>
    </location>
</feature>
<evidence type="ECO:0000259" key="5">
    <source>
        <dbReference type="Pfam" id="PF20464"/>
    </source>
</evidence>
<comment type="catalytic activity">
    <reaction evidence="4">
        <text>a 2'-deoxyadenosine in DNA + S-adenosyl-L-methionine = an N(6)-methyl-2'-deoxyadenosine in DNA + S-adenosyl-L-homocysteine + H(+)</text>
        <dbReference type="Rhea" id="RHEA:15197"/>
        <dbReference type="Rhea" id="RHEA-COMP:12418"/>
        <dbReference type="Rhea" id="RHEA-COMP:12419"/>
        <dbReference type="ChEBI" id="CHEBI:15378"/>
        <dbReference type="ChEBI" id="CHEBI:57856"/>
        <dbReference type="ChEBI" id="CHEBI:59789"/>
        <dbReference type="ChEBI" id="CHEBI:90615"/>
        <dbReference type="ChEBI" id="CHEBI:90616"/>
        <dbReference type="EC" id="2.1.1.72"/>
    </reaction>
</comment>
<dbReference type="EMBL" id="AF024666">
    <property type="protein sequence ID" value="AAG03371.1"/>
    <property type="molecule type" value="Genomic_DNA"/>
</dbReference>
<dbReference type="InterPro" id="IPR046818">
    <property type="entry name" value="MmeI_C"/>
</dbReference>
<dbReference type="PANTHER" id="PTHR33841:SF1">
    <property type="entry name" value="DNA METHYLTRANSFERASE A"/>
    <property type="match status" value="1"/>
</dbReference>
<dbReference type="Pfam" id="PF20466">
    <property type="entry name" value="MmeI_TRD"/>
    <property type="match status" value="1"/>
</dbReference>
<dbReference type="GO" id="GO:0032259">
    <property type="term" value="P:methylation"/>
    <property type="evidence" value="ECO:0007669"/>
    <property type="project" value="UniProtKB-KW"/>
</dbReference>
<organism evidence="10">
    <name type="scientific">Corynebacterium striatum</name>
    <dbReference type="NCBI Taxonomy" id="43770"/>
    <lineage>
        <taxon>Bacteria</taxon>
        <taxon>Bacillati</taxon>
        <taxon>Actinomycetota</taxon>
        <taxon>Actinomycetes</taxon>
        <taxon>Mycobacteriales</taxon>
        <taxon>Corynebacteriaceae</taxon>
        <taxon>Corynebacterium</taxon>
    </lineage>
</organism>
<evidence type="ECO:0000259" key="9">
    <source>
        <dbReference type="Pfam" id="PF20473"/>
    </source>
</evidence>
<keyword evidence="2" id="KW-0489">Methyltransferase</keyword>